<reference evidence="2 4" key="1">
    <citation type="submission" date="2017-04" db="EMBL/GenBank/DDBJ databases">
        <title>Unexpected and diverse lifestyles within the genus Limnohabitans.</title>
        <authorList>
            <person name="Kasalicky V."/>
            <person name="Mehrshad M."/>
            <person name="Andrei S.-A."/>
            <person name="Salcher M."/>
            <person name="Kratochvilova H."/>
            <person name="Simek K."/>
            <person name="Ghai R."/>
        </authorList>
    </citation>
    <scope>NUCLEOTIDE SEQUENCE [LARGE SCALE GENOMIC DNA]</scope>
    <source>
        <strain evidence="2 4">II-D5</strain>
    </source>
</reference>
<dbReference type="OrthoDB" id="8265034at2"/>
<dbReference type="Pfam" id="PF10544">
    <property type="entry name" value="T5orf172"/>
    <property type="match status" value="1"/>
</dbReference>
<dbReference type="EMBL" id="LFYT02000088">
    <property type="protein sequence ID" value="PVE05331.1"/>
    <property type="molecule type" value="Genomic_DNA"/>
</dbReference>
<keyword evidence="4" id="KW-1185">Reference proteome</keyword>
<protein>
    <recommendedName>
        <fullName evidence="1">Bacteriophage T5 Orf172 DNA-binding domain-containing protein</fullName>
    </recommendedName>
</protein>
<dbReference type="InterPro" id="IPR018306">
    <property type="entry name" value="Phage_T5_Orf172_DNA-bd"/>
</dbReference>
<dbReference type="SMART" id="SM00974">
    <property type="entry name" value="T5orf172"/>
    <property type="match status" value="1"/>
</dbReference>
<accession>A0A2T7SR71</accession>
<dbReference type="Proteomes" id="UP000037507">
    <property type="component" value="Unassembled WGS sequence"/>
</dbReference>
<dbReference type="RefSeq" id="WP_083451165.1">
    <property type="nucleotide sequence ID" value="NZ_LFYT02000018.1"/>
</dbReference>
<dbReference type="EMBL" id="LFYT02000018">
    <property type="protein sequence ID" value="PVE42145.1"/>
    <property type="molecule type" value="Genomic_DNA"/>
</dbReference>
<name>A0A2T7SR71_9BURK</name>
<comment type="caution">
    <text evidence="2">The sequence shown here is derived from an EMBL/GenBank/DDBJ whole genome shotgun (WGS) entry which is preliminary data.</text>
</comment>
<proteinExistence type="predicted"/>
<evidence type="ECO:0000259" key="1">
    <source>
        <dbReference type="SMART" id="SM00974"/>
    </source>
</evidence>
<feature type="domain" description="Bacteriophage T5 Orf172 DNA-binding" evidence="1">
    <location>
        <begin position="13"/>
        <end position="90"/>
    </location>
</feature>
<gene>
    <name evidence="3" type="ORF">H663_013345</name>
    <name evidence="2" type="ORF">H663_020465</name>
</gene>
<evidence type="ECO:0000313" key="4">
    <source>
        <dbReference type="Proteomes" id="UP000037507"/>
    </source>
</evidence>
<organism evidence="2 4">
    <name type="scientific">Limnohabitans planktonicus II-D5</name>
    <dbReference type="NCBI Taxonomy" id="1293045"/>
    <lineage>
        <taxon>Bacteria</taxon>
        <taxon>Pseudomonadati</taxon>
        <taxon>Pseudomonadota</taxon>
        <taxon>Betaproteobacteria</taxon>
        <taxon>Burkholderiales</taxon>
        <taxon>Comamonadaceae</taxon>
        <taxon>Limnohabitans</taxon>
    </lineage>
</organism>
<evidence type="ECO:0000313" key="3">
    <source>
        <dbReference type="EMBL" id="PVE42145.1"/>
    </source>
</evidence>
<sequence length="236" mass="26578">MNIRGWVYVISNPAIVGLVKIGFSTKDPSLRARELDSAGFPHAFKVEVDFLVDNPRDVEQLTHKHLASYREGKEWFRCDIATAIRAIKNCATIIHASSGENLQTSDKSGCINSPPAVKKLIFTPLRYCKLCNGLLSVKPWRKLYCWKCMGLKSTLDLISRNKEWCDSQSIKQSYNPEAQDHSDPPYNINRRRGEMGHCEKCGNPLIVISDGVVESCSYCASGKFSDYQTWAKTPVK</sequence>
<evidence type="ECO:0000313" key="2">
    <source>
        <dbReference type="EMBL" id="PVE05331.1"/>
    </source>
</evidence>
<dbReference type="AlphaFoldDB" id="A0A2T7SR71"/>